<dbReference type="AlphaFoldDB" id="A0A318JN19"/>
<dbReference type="Gene3D" id="1.10.1200.10">
    <property type="entry name" value="ACP-like"/>
    <property type="match status" value="1"/>
</dbReference>
<dbReference type="InterPro" id="IPR025110">
    <property type="entry name" value="AMP-bd_C"/>
</dbReference>
<dbReference type="PANTHER" id="PTHR45527">
    <property type="entry name" value="NONRIBOSOMAL PEPTIDE SYNTHETASE"/>
    <property type="match status" value="1"/>
</dbReference>
<dbReference type="InterPro" id="IPR045851">
    <property type="entry name" value="AMP-bd_C_sf"/>
</dbReference>
<dbReference type="GO" id="GO:0044550">
    <property type="term" value="P:secondary metabolite biosynthetic process"/>
    <property type="evidence" value="ECO:0007669"/>
    <property type="project" value="TreeGrafter"/>
</dbReference>
<proteinExistence type="predicted"/>
<accession>A0A318JN19</accession>
<evidence type="ECO:0000259" key="1">
    <source>
        <dbReference type="PROSITE" id="PS50075"/>
    </source>
</evidence>
<name>A0A318JN19_9NOCA</name>
<comment type="caution">
    <text evidence="2">The sequence shown here is derived from an EMBL/GenBank/DDBJ whole genome shotgun (WGS) entry which is preliminary data.</text>
</comment>
<dbReference type="PROSITE" id="PS50075">
    <property type="entry name" value="CARRIER"/>
    <property type="match status" value="1"/>
</dbReference>
<dbReference type="InterPro" id="IPR000873">
    <property type="entry name" value="AMP-dep_synth/lig_dom"/>
</dbReference>
<dbReference type="SUPFAM" id="SSF47336">
    <property type="entry name" value="ACP-like"/>
    <property type="match status" value="1"/>
</dbReference>
<reference evidence="2 3" key="1">
    <citation type="submission" date="2018-05" db="EMBL/GenBank/DDBJ databases">
        <title>Genomic Encyclopedia of Type Strains, Phase IV (KMG-IV): sequencing the most valuable type-strain genomes for metagenomic binning, comparative biology and taxonomic classification.</title>
        <authorList>
            <person name="Goeker M."/>
        </authorList>
    </citation>
    <scope>NUCLEOTIDE SEQUENCE [LARGE SCALE GENOMIC DNA]</scope>
    <source>
        <strain evidence="2 3">DSM 44704</strain>
    </source>
</reference>
<dbReference type="GO" id="GO:0005737">
    <property type="term" value="C:cytoplasm"/>
    <property type="evidence" value="ECO:0007669"/>
    <property type="project" value="TreeGrafter"/>
</dbReference>
<gene>
    <name evidence="2" type="ORF">DFR70_12022</name>
</gene>
<dbReference type="GO" id="GO:0031177">
    <property type="term" value="F:phosphopantetheine binding"/>
    <property type="evidence" value="ECO:0007669"/>
    <property type="project" value="TreeGrafter"/>
</dbReference>
<dbReference type="OrthoDB" id="3691933at2"/>
<evidence type="ECO:0000313" key="2">
    <source>
        <dbReference type="EMBL" id="PXX56281.1"/>
    </source>
</evidence>
<dbReference type="Pfam" id="PF00501">
    <property type="entry name" value="AMP-binding"/>
    <property type="match status" value="1"/>
</dbReference>
<dbReference type="CDD" id="cd05930">
    <property type="entry name" value="A_NRPS"/>
    <property type="match status" value="1"/>
</dbReference>
<dbReference type="Gene3D" id="3.30.300.30">
    <property type="match status" value="1"/>
</dbReference>
<dbReference type="InterPro" id="IPR009081">
    <property type="entry name" value="PP-bd_ACP"/>
</dbReference>
<dbReference type="Gene3D" id="2.30.38.10">
    <property type="entry name" value="Luciferase, Domain 3"/>
    <property type="match status" value="1"/>
</dbReference>
<dbReference type="Pfam" id="PF00550">
    <property type="entry name" value="PP-binding"/>
    <property type="match status" value="1"/>
</dbReference>
<dbReference type="RefSeq" id="WP_083895075.1">
    <property type="nucleotide sequence ID" value="NZ_QJKF01000020.1"/>
</dbReference>
<dbReference type="SUPFAM" id="SSF56801">
    <property type="entry name" value="Acetyl-CoA synthetase-like"/>
    <property type="match status" value="1"/>
</dbReference>
<dbReference type="InterPro" id="IPR036736">
    <property type="entry name" value="ACP-like_sf"/>
</dbReference>
<dbReference type="Proteomes" id="UP000247569">
    <property type="component" value="Unassembled WGS sequence"/>
</dbReference>
<dbReference type="NCBIfam" id="TIGR01733">
    <property type="entry name" value="AA-adenyl-dom"/>
    <property type="match status" value="1"/>
</dbReference>
<dbReference type="PANTHER" id="PTHR45527:SF1">
    <property type="entry name" value="FATTY ACID SYNTHASE"/>
    <property type="match status" value="1"/>
</dbReference>
<dbReference type="InterPro" id="IPR010071">
    <property type="entry name" value="AA_adenyl_dom"/>
</dbReference>
<dbReference type="PROSITE" id="PS00455">
    <property type="entry name" value="AMP_BINDING"/>
    <property type="match status" value="1"/>
</dbReference>
<dbReference type="Gene3D" id="3.40.50.980">
    <property type="match status" value="2"/>
</dbReference>
<evidence type="ECO:0000313" key="3">
    <source>
        <dbReference type="Proteomes" id="UP000247569"/>
    </source>
</evidence>
<dbReference type="GO" id="GO:0043041">
    <property type="term" value="P:amino acid activation for nonribosomal peptide biosynthetic process"/>
    <property type="evidence" value="ECO:0007669"/>
    <property type="project" value="TreeGrafter"/>
</dbReference>
<keyword evidence="3" id="KW-1185">Reference proteome</keyword>
<protein>
    <submittedName>
        <fullName evidence="2">Amino acid adenylation domain-containing protein</fullName>
    </submittedName>
</protein>
<feature type="domain" description="Carrier" evidence="1">
    <location>
        <begin position="523"/>
        <end position="597"/>
    </location>
</feature>
<organism evidence="2 3">
    <name type="scientific">Nocardia tenerifensis</name>
    <dbReference type="NCBI Taxonomy" id="228006"/>
    <lineage>
        <taxon>Bacteria</taxon>
        <taxon>Bacillati</taxon>
        <taxon>Actinomycetota</taxon>
        <taxon>Actinomycetes</taxon>
        <taxon>Mycobacteriales</taxon>
        <taxon>Nocardiaceae</taxon>
        <taxon>Nocardia</taxon>
    </lineage>
</organism>
<dbReference type="EMBL" id="QJKF01000020">
    <property type="protein sequence ID" value="PXX56281.1"/>
    <property type="molecule type" value="Genomic_DNA"/>
</dbReference>
<dbReference type="InterPro" id="IPR020845">
    <property type="entry name" value="AMP-binding_CS"/>
</dbReference>
<sequence>MNYRKSIEGSEITDNEPSATAPTDLLTLVSGTVDDYGDIAVSDSRTAITYADLDTNAKRIATLLTESRVRPGSTVAVSVGRHPELLPIILGILKAGCAYVPIDPLLPLKRREYMIARSAAVALFTGSGTGEDYAADTVAVLDHRQALGMHLLKQDTDVRPDDLACILFTSGSSGEPKPVMLTHNNLASFITNSRLPTIRPDDTIAHISSISFDAFQYEMWSAMKSGAQIVVMETLSELLNTDIARELRARNVSVMLVPSMAFNHIMRSDASTFSNLRILCIGGDVVSPRECGNLFAGSFGGELYNLYGPTEATVACTCHRVEISDSELDEVPIGFPLSGVTLRILDDELNECTTDAIGQIYIGGDTLSPGYFRDESRTAEHFIRDPYESGGLLYATGDRGSVDKRGIVHFLGRMDGQVKIRGYRVEPRETETVISQVPGVDRCATIAVGEGADKQLVAFVVGPSSLSMGEIRREVESRLPDYMVPAMFARLSEIPITPHGKRDDHALRSSAAEQIARRSKQVPPVNALEVEILRIWKELLPVEHIGVTDDFYDLGGNSLIAFRVQRRVNKELDTKIEQRDVLTSRTVRELATIAANG</sequence>
<dbReference type="Pfam" id="PF13193">
    <property type="entry name" value="AMP-binding_C"/>
    <property type="match status" value="1"/>
</dbReference>